<dbReference type="GO" id="GO:0006032">
    <property type="term" value="P:chitin catabolic process"/>
    <property type="evidence" value="ECO:0007669"/>
    <property type="project" value="InterPro"/>
</dbReference>
<evidence type="ECO:0000259" key="1">
    <source>
        <dbReference type="Pfam" id="PF00182"/>
    </source>
</evidence>
<dbReference type="Pfam" id="PF00182">
    <property type="entry name" value="Glyco_hydro_19"/>
    <property type="match status" value="1"/>
</dbReference>
<evidence type="ECO:0000313" key="2">
    <source>
        <dbReference type="EMBL" id="KZN46905.1"/>
    </source>
</evidence>
<proteinExistence type="predicted"/>
<sequence length="210" mass="23435">MAKSLTLELLAEIMPQAKTANIEKYVTALNEVLPTFEINTPLRIAHFVAQIAHESGYLNYNRENLNYSQKALRAVFGKYFPNDDVASEYARQPEKIANRVYADRMGNGDEASGDGWRYRGRGLIQLTGKDNYTRCGEALGLDLTSNPDLVSDDATIAIQSACHYWQSCNLNSLADQDDLLKITKRINGGTNGLEDRTALLNRAKQFLEIA</sequence>
<dbReference type="InterPro" id="IPR023346">
    <property type="entry name" value="Lysozyme-like_dom_sf"/>
</dbReference>
<organism evidence="2 3">
    <name type="scientific">Pseudoalteromonas luteoviolacea NCIMB 1942</name>
    <dbReference type="NCBI Taxonomy" id="1365253"/>
    <lineage>
        <taxon>Bacteria</taxon>
        <taxon>Pseudomonadati</taxon>
        <taxon>Pseudomonadota</taxon>
        <taxon>Gammaproteobacteria</taxon>
        <taxon>Alteromonadales</taxon>
        <taxon>Pseudoalteromonadaceae</taxon>
        <taxon>Pseudoalteromonas</taxon>
    </lineage>
</organism>
<dbReference type="Gene3D" id="1.10.530.10">
    <property type="match status" value="1"/>
</dbReference>
<accession>A0A167BU71</accession>
<dbReference type="RefSeq" id="WP_063377356.1">
    <property type="nucleotide sequence ID" value="NZ_AUXT01000162.1"/>
</dbReference>
<comment type="caution">
    <text evidence="2">The sequence shown here is derived from an EMBL/GenBank/DDBJ whole genome shotgun (WGS) entry which is preliminary data.</text>
</comment>
<dbReference type="GO" id="GO:0004568">
    <property type="term" value="F:chitinase activity"/>
    <property type="evidence" value="ECO:0007669"/>
    <property type="project" value="InterPro"/>
</dbReference>
<dbReference type="OrthoDB" id="9798982at2"/>
<dbReference type="AlphaFoldDB" id="A0A167BU71"/>
<name>A0A167BU71_9GAMM</name>
<dbReference type="PANTHER" id="PTHR34408:SF1">
    <property type="entry name" value="GLYCOSYL HYDROLASE FAMILY 19 DOMAIN-CONTAINING PROTEIN HI_1415"/>
    <property type="match status" value="1"/>
</dbReference>
<evidence type="ECO:0000313" key="3">
    <source>
        <dbReference type="Proteomes" id="UP000076587"/>
    </source>
</evidence>
<reference evidence="2 3" key="1">
    <citation type="submission" date="2013-07" db="EMBL/GenBank/DDBJ databases">
        <title>Comparative Genomic and Metabolomic Analysis of Twelve Strains of Pseudoalteromonas luteoviolacea.</title>
        <authorList>
            <person name="Vynne N.G."/>
            <person name="Mansson M."/>
            <person name="Gram L."/>
        </authorList>
    </citation>
    <scope>NUCLEOTIDE SEQUENCE [LARGE SCALE GENOMIC DNA]</scope>
    <source>
        <strain evidence="2 3">NCIMB 1942</strain>
    </source>
</reference>
<dbReference type="InterPro" id="IPR000726">
    <property type="entry name" value="Glyco_hydro_19_cat"/>
</dbReference>
<feature type="domain" description="Glycoside hydrolase family 19 catalytic" evidence="1">
    <location>
        <begin position="93"/>
        <end position="167"/>
    </location>
</feature>
<dbReference type="EMBL" id="AUXT01000162">
    <property type="protein sequence ID" value="KZN46905.1"/>
    <property type="molecule type" value="Genomic_DNA"/>
</dbReference>
<dbReference type="PATRIC" id="fig|1365253.3.peg.2768"/>
<dbReference type="Proteomes" id="UP000076587">
    <property type="component" value="Unassembled WGS sequence"/>
</dbReference>
<dbReference type="SUPFAM" id="SSF53955">
    <property type="entry name" value="Lysozyme-like"/>
    <property type="match status" value="1"/>
</dbReference>
<protein>
    <submittedName>
        <fullName evidence="2">Lytic enzyme</fullName>
    </submittedName>
</protein>
<gene>
    <name evidence="2" type="ORF">N482_11260</name>
</gene>
<dbReference type="InterPro" id="IPR052354">
    <property type="entry name" value="Cell_Wall_Dynamics_Protein"/>
</dbReference>
<dbReference type="PANTHER" id="PTHR34408">
    <property type="entry name" value="FAMILY PROTEIN, PUTATIVE-RELATED"/>
    <property type="match status" value="1"/>
</dbReference>
<dbReference type="GO" id="GO:0016998">
    <property type="term" value="P:cell wall macromolecule catabolic process"/>
    <property type="evidence" value="ECO:0007669"/>
    <property type="project" value="InterPro"/>
</dbReference>